<feature type="binding site" evidence="9">
    <location>
        <position position="329"/>
    </location>
    <ligand>
        <name>3',5'-cyclic AMP</name>
        <dbReference type="ChEBI" id="CHEBI:58165"/>
        <label>1</label>
    </ligand>
</feature>
<keyword evidence="12" id="KW-0418">Kinase</keyword>
<evidence type="ECO:0000256" key="4">
    <source>
        <dbReference type="ARBA" id="ARBA00022566"/>
    </source>
</evidence>
<dbReference type="GO" id="GO:0009267">
    <property type="term" value="P:cellular response to starvation"/>
    <property type="evidence" value="ECO:0007669"/>
    <property type="project" value="UniProtKB-ARBA"/>
</dbReference>
<dbReference type="GO" id="GO:0005829">
    <property type="term" value="C:cytosol"/>
    <property type="evidence" value="ECO:0007669"/>
    <property type="project" value="TreeGrafter"/>
</dbReference>
<dbReference type="InterPro" id="IPR018488">
    <property type="entry name" value="cNMP-bd_CS"/>
</dbReference>
<evidence type="ECO:0000256" key="5">
    <source>
        <dbReference type="ARBA" id="ARBA00022737"/>
    </source>
</evidence>
<dbReference type="FunFam" id="2.60.120.10:FF:000039">
    <property type="entry name" value="cAMP-dependent protein kinase regulatory subunit"/>
    <property type="match status" value="1"/>
</dbReference>
<dbReference type="OrthoDB" id="417078at2759"/>
<comment type="similarity">
    <text evidence="1 8">Belongs to the cAMP-dependent kinase regulatory chain family.</text>
</comment>
<dbReference type="PRINTS" id="PR00103">
    <property type="entry name" value="CAMPKINASE"/>
</dbReference>
<feature type="compositionally biased region" description="Polar residues" evidence="10">
    <location>
        <begin position="139"/>
        <end position="153"/>
    </location>
</feature>
<feature type="compositionally biased region" description="Polar residues" evidence="10">
    <location>
        <begin position="70"/>
        <end position="108"/>
    </location>
</feature>
<feature type="domain" description="Cyclic nucleotide-binding" evidence="11">
    <location>
        <begin position="264"/>
        <end position="379"/>
    </location>
</feature>
<evidence type="ECO:0000256" key="2">
    <source>
        <dbReference type="ARBA" id="ARBA00020355"/>
    </source>
</evidence>
<gene>
    <name evidence="12" type="ORF">KASA_0L01760G</name>
</gene>
<feature type="binding site" evidence="9">
    <location>
        <position position="457"/>
    </location>
    <ligand>
        <name>3',5'-cyclic AMP</name>
        <dbReference type="ChEBI" id="CHEBI:58165"/>
        <label>2</label>
    </ligand>
</feature>
<keyword evidence="7 8" id="KW-0114">cAMP</keyword>
<name>A0A1X7R676_9SACH</name>
<dbReference type="PIRSF" id="PIRSF000548">
    <property type="entry name" value="PK_regulatory"/>
    <property type="match status" value="1"/>
</dbReference>
<dbReference type="Proteomes" id="UP000196158">
    <property type="component" value="Unassembled WGS sequence"/>
</dbReference>
<keyword evidence="6 8" id="KW-0547">Nucleotide-binding</keyword>
<evidence type="ECO:0000256" key="7">
    <source>
        <dbReference type="ARBA" id="ARBA00023149"/>
    </source>
</evidence>
<dbReference type="GO" id="GO:0016301">
    <property type="term" value="F:kinase activity"/>
    <property type="evidence" value="ECO:0007669"/>
    <property type="project" value="UniProtKB-KW"/>
</dbReference>
<dbReference type="PANTHER" id="PTHR11635">
    <property type="entry name" value="CAMP-DEPENDENT PROTEIN KINASE REGULATORY CHAIN"/>
    <property type="match status" value="1"/>
</dbReference>
<comment type="subunit">
    <text evidence="8">Tetramer, composed of 2 regulatory (R) and 2 catalytic (C) subunits. In the presence of cAMP it dissociates into 2 active monomeric C subunits and an R dimer.</text>
</comment>
<feature type="domain" description="Cyclic nucleotide-binding" evidence="11">
    <location>
        <begin position="382"/>
        <end position="498"/>
    </location>
</feature>
<dbReference type="InterPro" id="IPR003117">
    <property type="entry name" value="cAMP_dep_PK_reg_su_I/II_a/b"/>
</dbReference>
<accession>A0A1X7R676</accession>
<protein>
    <recommendedName>
        <fullName evidence="2 8">cAMP-dependent protein kinase regulatory subunit</fullName>
    </recommendedName>
</protein>
<sequence>MPLSQEYQFELSLFEKEIDLQKPSDFLQFAANYFNKRLELQRQFIKNQEQLAKSKGIILFPTNNNRNDSISAGNAISNPNSHSNSNVDIPSQLSRNGTPVDNNSQNVKFKSPFADNDPHTVPHNDETNNNNNNNKNKNTQVGQIHSNENSSSDLFKGSFNLGGNASQPQHDKEDPHAVNRKRNNNSPLGPFDGHQNTESKANKKTTAINGGTPLPFHFNAERRTSVSGETINPDNFDDWTPENFSEKSDSQLKRLEQSIGKNFLFNKLDSDNRRLVVNCLEEKTVNKGDIIIQQGDEGDYFYIVEKGIVEFYVNKQRVSTSGAGSSFGELALMYNSPRAATVIAQTDCILWVLDRLTFRKILLGSSFKKRLMYDDLLRSIPVLKSLTTYDRAKLADALDTQIYEAGQVIIKEGDSGENFYLVEYGKCSVTKKDKGEVASLTKGSYFGEVALINDLPRQATVTATERTKVAFLGKSGFQRLLGPVVDVLKLNDPTREEREAQKH</sequence>
<dbReference type="CDD" id="cd00038">
    <property type="entry name" value="CAP_ED"/>
    <property type="match status" value="2"/>
</dbReference>
<keyword evidence="4 8" id="KW-0116">cAMP-binding</keyword>
<dbReference type="GO" id="GO:0004862">
    <property type="term" value="F:cAMP-dependent protein kinase inhibitor activity"/>
    <property type="evidence" value="ECO:0007669"/>
    <property type="project" value="TreeGrafter"/>
</dbReference>
<dbReference type="PROSITE" id="PS00888">
    <property type="entry name" value="CNMP_BINDING_1"/>
    <property type="match status" value="2"/>
</dbReference>
<dbReference type="Gene3D" id="2.60.120.10">
    <property type="entry name" value="Jelly Rolls"/>
    <property type="match status" value="2"/>
</dbReference>
<dbReference type="EMBL" id="FXLY01000007">
    <property type="protein sequence ID" value="SMN21145.1"/>
    <property type="molecule type" value="Genomic_DNA"/>
</dbReference>
<dbReference type="SUPFAM" id="SSF51206">
    <property type="entry name" value="cAMP-binding domain-like"/>
    <property type="match status" value="2"/>
</dbReference>
<dbReference type="GO" id="GO:0005634">
    <property type="term" value="C:nucleus"/>
    <property type="evidence" value="ECO:0007669"/>
    <property type="project" value="TreeGrafter"/>
</dbReference>
<dbReference type="SMART" id="SM00394">
    <property type="entry name" value="RIIa"/>
    <property type="match status" value="1"/>
</dbReference>
<dbReference type="CDD" id="cd12098">
    <property type="entry name" value="DD_R_ScPKA-like"/>
    <property type="match status" value="1"/>
</dbReference>
<feature type="compositionally biased region" description="Low complexity" evidence="10">
    <location>
        <begin position="128"/>
        <end position="138"/>
    </location>
</feature>
<evidence type="ECO:0000313" key="13">
    <source>
        <dbReference type="Proteomes" id="UP000196158"/>
    </source>
</evidence>
<evidence type="ECO:0000256" key="10">
    <source>
        <dbReference type="SAM" id="MobiDB-lite"/>
    </source>
</evidence>
<dbReference type="PANTHER" id="PTHR11635:SF152">
    <property type="entry name" value="CAMP-DEPENDENT PROTEIN KINASE TYPE I REGULATORY SUBUNIT-RELATED"/>
    <property type="match status" value="1"/>
</dbReference>
<proteinExistence type="inferred from homology"/>
<evidence type="ECO:0000256" key="9">
    <source>
        <dbReference type="PIRSR" id="PIRSR000548-1"/>
    </source>
</evidence>
<feature type="binding site" evidence="9">
    <location>
        <position position="448"/>
    </location>
    <ligand>
        <name>3',5'-cyclic AMP</name>
        <dbReference type="ChEBI" id="CHEBI:58165"/>
        <label>2</label>
    </ligand>
</feature>
<evidence type="ECO:0000256" key="1">
    <source>
        <dbReference type="ARBA" id="ARBA00005753"/>
    </source>
</evidence>
<evidence type="ECO:0000313" key="12">
    <source>
        <dbReference type="EMBL" id="SMN21145.1"/>
    </source>
</evidence>
<dbReference type="Pfam" id="PF00027">
    <property type="entry name" value="cNMP_binding"/>
    <property type="match status" value="2"/>
</dbReference>
<keyword evidence="3" id="KW-0597">Phosphoprotein</keyword>
<feature type="region of interest" description="Disordered" evidence="10">
    <location>
        <begin position="70"/>
        <end position="216"/>
    </location>
</feature>
<evidence type="ECO:0000256" key="6">
    <source>
        <dbReference type="ARBA" id="ARBA00022741"/>
    </source>
</evidence>
<dbReference type="SMART" id="SM00100">
    <property type="entry name" value="cNMP"/>
    <property type="match status" value="2"/>
</dbReference>
<dbReference type="GO" id="GO:0034236">
    <property type="term" value="F:protein kinase A catalytic subunit binding"/>
    <property type="evidence" value="ECO:0007669"/>
    <property type="project" value="TreeGrafter"/>
</dbReference>
<dbReference type="InterPro" id="IPR050503">
    <property type="entry name" value="cAMP-dep_PK_reg_su-like"/>
</dbReference>
<reference evidence="12 13" key="1">
    <citation type="submission" date="2017-04" db="EMBL/GenBank/DDBJ databases">
        <authorList>
            <person name="Afonso C.L."/>
            <person name="Miller P.J."/>
            <person name="Scott M.A."/>
            <person name="Spackman E."/>
            <person name="Goraichik I."/>
            <person name="Dimitrov K.M."/>
            <person name="Suarez D.L."/>
            <person name="Swayne D.E."/>
        </authorList>
    </citation>
    <scope>NUCLEOTIDE SEQUENCE [LARGE SCALE GENOMIC DNA]</scope>
</reference>
<dbReference type="GO" id="GO:0030552">
    <property type="term" value="F:cAMP binding"/>
    <property type="evidence" value="ECO:0007669"/>
    <property type="project" value="UniProtKB-KW"/>
</dbReference>
<evidence type="ECO:0000259" key="11">
    <source>
        <dbReference type="PROSITE" id="PS50042"/>
    </source>
</evidence>
<dbReference type="GO" id="GO:0005952">
    <property type="term" value="C:cAMP-dependent protein kinase complex"/>
    <property type="evidence" value="ECO:0007669"/>
    <property type="project" value="InterPro"/>
</dbReference>
<dbReference type="InterPro" id="IPR000595">
    <property type="entry name" value="cNMP-bd_dom"/>
</dbReference>
<evidence type="ECO:0000256" key="3">
    <source>
        <dbReference type="ARBA" id="ARBA00022553"/>
    </source>
</evidence>
<keyword evidence="13" id="KW-1185">Reference proteome</keyword>
<feature type="binding site" evidence="9">
    <location>
        <position position="338"/>
    </location>
    <ligand>
        <name>3',5'-cyclic AMP</name>
        <dbReference type="ChEBI" id="CHEBI:58165"/>
        <label>1</label>
    </ligand>
</feature>
<dbReference type="InterPro" id="IPR014710">
    <property type="entry name" value="RmlC-like_jellyroll"/>
</dbReference>
<dbReference type="STRING" id="1789683.A0A1X7R676"/>
<dbReference type="FunFam" id="2.60.120.10:FF:000118">
    <property type="entry name" value="cAMP-dependent protein kinase regulatory subunit"/>
    <property type="match status" value="1"/>
</dbReference>
<dbReference type="Pfam" id="PF02197">
    <property type="entry name" value="RIIa"/>
    <property type="match status" value="1"/>
</dbReference>
<keyword evidence="12" id="KW-0808">Transferase</keyword>
<dbReference type="PROSITE" id="PS50042">
    <property type="entry name" value="CNMP_BINDING_3"/>
    <property type="match status" value="2"/>
</dbReference>
<keyword evidence="5" id="KW-0677">Repeat</keyword>
<dbReference type="InterPro" id="IPR012198">
    <property type="entry name" value="cAMP_dep_PK_reg_su"/>
</dbReference>
<dbReference type="PROSITE" id="PS00889">
    <property type="entry name" value="CNMP_BINDING_2"/>
    <property type="match status" value="2"/>
</dbReference>
<dbReference type="InterPro" id="IPR018490">
    <property type="entry name" value="cNMP-bd_dom_sf"/>
</dbReference>
<organism evidence="12 13">
    <name type="scientific">Maudiozyma saulgeensis</name>
    <dbReference type="NCBI Taxonomy" id="1789683"/>
    <lineage>
        <taxon>Eukaryota</taxon>
        <taxon>Fungi</taxon>
        <taxon>Dikarya</taxon>
        <taxon>Ascomycota</taxon>
        <taxon>Saccharomycotina</taxon>
        <taxon>Saccharomycetes</taxon>
        <taxon>Saccharomycetales</taxon>
        <taxon>Saccharomycetaceae</taxon>
        <taxon>Maudiozyma</taxon>
    </lineage>
</organism>
<dbReference type="AlphaFoldDB" id="A0A1X7R676"/>
<evidence type="ECO:0000256" key="8">
    <source>
        <dbReference type="PIRNR" id="PIRNR000548"/>
    </source>
</evidence>
<feature type="compositionally biased region" description="Basic and acidic residues" evidence="10">
    <location>
        <begin position="116"/>
        <end position="126"/>
    </location>
</feature>